<dbReference type="EMBL" id="KV419430">
    <property type="protein sequence ID" value="KZS89051.1"/>
    <property type="molecule type" value="Genomic_DNA"/>
</dbReference>
<dbReference type="AlphaFoldDB" id="A0A164PUN8"/>
<dbReference type="Proteomes" id="UP000076722">
    <property type="component" value="Unassembled WGS sequence"/>
</dbReference>
<organism evidence="1 2">
    <name type="scientific">Sistotremastrum niveocremeum HHB9708</name>
    <dbReference type="NCBI Taxonomy" id="1314777"/>
    <lineage>
        <taxon>Eukaryota</taxon>
        <taxon>Fungi</taxon>
        <taxon>Dikarya</taxon>
        <taxon>Basidiomycota</taxon>
        <taxon>Agaricomycotina</taxon>
        <taxon>Agaricomycetes</taxon>
        <taxon>Sistotremastrales</taxon>
        <taxon>Sistotremastraceae</taxon>
        <taxon>Sertulicium</taxon>
        <taxon>Sertulicium niveocremeum</taxon>
    </lineage>
</organism>
<name>A0A164PUN8_9AGAM</name>
<evidence type="ECO:0000313" key="1">
    <source>
        <dbReference type="EMBL" id="KZS89051.1"/>
    </source>
</evidence>
<gene>
    <name evidence="1" type="ORF">SISNIDRAFT_233953</name>
</gene>
<proteinExistence type="predicted"/>
<sequence>MLRSLSRIKLTVLTIIMPECTRSRSVIRSMRDGAMTEERGRAFKADGGFADACIWDFVRPYAGNCCRISETRSSSSWSVIVDIGAVARRRTVREQQPSCFPRRAGPLNCRAYSRIFLSISIRGRPTWPV</sequence>
<keyword evidence="2" id="KW-1185">Reference proteome</keyword>
<accession>A0A164PUN8</accession>
<protein>
    <submittedName>
        <fullName evidence="1">Uncharacterized protein</fullName>
    </submittedName>
</protein>
<reference evidence="1 2" key="1">
    <citation type="journal article" date="2016" name="Mol. Biol. Evol.">
        <title>Comparative Genomics of Early-Diverging Mushroom-Forming Fungi Provides Insights into the Origins of Lignocellulose Decay Capabilities.</title>
        <authorList>
            <person name="Nagy L.G."/>
            <person name="Riley R."/>
            <person name="Tritt A."/>
            <person name="Adam C."/>
            <person name="Daum C."/>
            <person name="Floudas D."/>
            <person name="Sun H."/>
            <person name="Yadav J.S."/>
            <person name="Pangilinan J."/>
            <person name="Larsson K.H."/>
            <person name="Matsuura K."/>
            <person name="Barry K."/>
            <person name="Labutti K."/>
            <person name="Kuo R."/>
            <person name="Ohm R.A."/>
            <person name="Bhattacharya S.S."/>
            <person name="Shirouzu T."/>
            <person name="Yoshinaga Y."/>
            <person name="Martin F.M."/>
            <person name="Grigoriev I.V."/>
            <person name="Hibbett D.S."/>
        </authorList>
    </citation>
    <scope>NUCLEOTIDE SEQUENCE [LARGE SCALE GENOMIC DNA]</scope>
    <source>
        <strain evidence="1 2">HHB9708</strain>
    </source>
</reference>
<evidence type="ECO:0000313" key="2">
    <source>
        <dbReference type="Proteomes" id="UP000076722"/>
    </source>
</evidence>